<dbReference type="NCBIfam" id="TIGR00097">
    <property type="entry name" value="HMP-P_kinase"/>
    <property type="match status" value="1"/>
</dbReference>
<dbReference type="OrthoDB" id="34166at2"/>
<keyword evidence="5" id="KW-0808">Transferase</keyword>
<dbReference type="InterPro" id="IPR004399">
    <property type="entry name" value="HMP/HMP-P_kinase_dom"/>
</dbReference>
<dbReference type="PANTHER" id="PTHR20858:SF17">
    <property type="entry name" value="HYDROXYMETHYLPYRIMIDINE_PHOSPHOMETHYLPYRIMIDINE KINASE THI20-RELATED"/>
    <property type="match status" value="1"/>
</dbReference>
<evidence type="ECO:0000256" key="3">
    <source>
        <dbReference type="ARBA" id="ARBA00003848"/>
    </source>
</evidence>
<proteinExistence type="predicted"/>
<comment type="pathway">
    <text evidence="4">Cofactor biosynthesis; thiamine diphosphate biosynthesis; 4-amino-2-methyl-5-diphosphomethylpyrimidine from 5-amino-1-(5-phospho-D-ribosyl)imidazole: step 3/3.</text>
</comment>
<evidence type="ECO:0000256" key="2">
    <source>
        <dbReference type="ARBA" id="ARBA00000565"/>
    </source>
</evidence>
<feature type="domain" description="Pyridoxamine kinase/Phosphomethylpyrimidine kinase" evidence="11">
    <location>
        <begin position="21"/>
        <end position="271"/>
    </location>
</feature>
<evidence type="ECO:0000259" key="11">
    <source>
        <dbReference type="Pfam" id="PF08543"/>
    </source>
</evidence>
<evidence type="ECO:0000256" key="9">
    <source>
        <dbReference type="ARBA" id="ARBA00022977"/>
    </source>
</evidence>
<keyword evidence="8" id="KW-0067">ATP-binding</keyword>
<dbReference type="PANTHER" id="PTHR20858">
    <property type="entry name" value="PHOSPHOMETHYLPYRIMIDINE KINASE"/>
    <property type="match status" value="1"/>
</dbReference>
<protein>
    <submittedName>
        <fullName evidence="12">Uncharacterized protein</fullName>
    </submittedName>
</protein>
<dbReference type="Gene3D" id="3.40.1190.20">
    <property type="match status" value="1"/>
</dbReference>
<dbReference type="FunFam" id="3.40.1190.20:FF:000003">
    <property type="entry name" value="Phosphomethylpyrimidine kinase ThiD"/>
    <property type="match status" value="1"/>
</dbReference>
<dbReference type="RefSeq" id="WP_146807528.1">
    <property type="nucleotide sequence ID" value="NZ_BJUA01000018.1"/>
</dbReference>
<dbReference type="InterPro" id="IPR029056">
    <property type="entry name" value="Ribokinase-like"/>
</dbReference>
<comment type="caution">
    <text evidence="12">The sequence shown here is derived from an EMBL/GenBank/DDBJ whole genome shotgun (WGS) entry which is preliminary data.</text>
</comment>
<comment type="catalytic activity">
    <reaction evidence="2">
        <text>4-amino-2-methyl-5-(phosphooxymethyl)pyrimidine + ATP = 4-amino-2-methyl-5-(diphosphooxymethyl)pyrimidine + ADP</text>
        <dbReference type="Rhea" id="RHEA:19893"/>
        <dbReference type="ChEBI" id="CHEBI:30616"/>
        <dbReference type="ChEBI" id="CHEBI:57841"/>
        <dbReference type="ChEBI" id="CHEBI:58354"/>
        <dbReference type="ChEBI" id="CHEBI:456216"/>
        <dbReference type="EC" id="2.7.4.7"/>
    </reaction>
</comment>
<accession>A0A510UXB2</accession>
<feature type="domain" description="Thiaminase-2/PQQC" evidence="10">
    <location>
        <begin position="303"/>
        <end position="491"/>
    </location>
</feature>
<reference evidence="12 13" key="1">
    <citation type="submission" date="2019-07" db="EMBL/GenBank/DDBJ databases">
        <title>Whole genome shotgun sequence of Cellulomonas persica NBRC 101101.</title>
        <authorList>
            <person name="Hosoyama A."/>
            <person name="Uohara A."/>
            <person name="Ohji S."/>
            <person name="Ichikawa N."/>
        </authorList>
    </citation>
    <scope>NUCLEOTIDE SEQUENCE [LARGE SCALE GENOMIC DNA]</scope>
    <source>
        <strain evidence="12 13">NBRC 101101</strain>
    </source>
</reference>
<dbReference type="CDD" id="cd01169">
    <property type="entry name" value="HMPP_kinase"/>
    <property type="match status" value="1"/>
</dbReference>
<keyword evidence="6" id="KW-0547">Nucleotide-binding</keyword>
<dbReference type="InterPro" id="IPR016084">
    <property type="entry name" value="Haem_Oase-like_multi-hlx"/>
</dbReference>
<evidence type="ECO:0000313" key="12">
    <source>
        <dbReference type="EMBL" id="GEK19166.1"/>
    </source>
</evidence>
<dbReference type="InterPro" id="IPR013749">
    <property type="entry name" value="PM/HMP-P_kinase-1"/>
</dbReference>
<comment type="function">
    <text evidence="3">Catalyzes the phosphorylation of hydroxymethylpyrimidine phosphate (HMP-P) to HMP-PP, and of HMP to HMP-P.</text>
</comment>
<comment type="catalytic activity">
    <reaction evidence="1">
        <text>4-amino-5-hydroxymethyl-2-methylpyrimidine + ATP = 4-amino-2-methyl-5-(phosphooxymethyl)pyrimidine + ADP + H(+)</text>
        <dbReference type="Rhea" id="RHEA:23096"/>
        <dbReference type="ChEBI" id="CHEBI:15378"/>
        <dbReference type="ChEBI" id="CHEBI:16892"/>
        <dbReference type="ChEBI" id="CHEBI:30616"/>
        <dbReference type="ChEBI" id="CHEBI:58354"/>
        <dbReference type="ChEBI" id="CHEBI:456216"/>
        <dbReference type="EC" id="2.7.1.49"/>
    </reaction>
</comment>
<organism evidence="12 13">
    <name type="scientific">Cellulomonas persica</name>
    <dbReference type="NCBI Taxonomy" id="76861"/>
    <lineage>
        <taxon>Bacteria</taxon>
        <taxon>Bacillati</taxon>
        <taxon>Actinomycetota</taxon>
        <taxon>Actinomycetes</taxon>
        <taxon>Micrococcales</taxon>
        <taxon>Cellulomonadaceae</taxon>
        <taxon>Cellulomonas</taxon>
    </lineage>
</organism>
<evidence type="ECO:0000313" key="13">
    <source>
        <dbReference type="Proteomes" id="UP000321386"/>
    </source>
</evidence>
<evidence type="ECO:0000256" key="8">
    <source>
        <dbReference type="ARBA" id="ARBA00022840"/>
    </source>
</evidence>
<gene>
    <name evidence="12" type="ORF">CPE01_28990</name>
</gene>
<dbReference type="GO" id="GO:0005829">
    <property type="term" value="C:cytosol"/>
    <property type="evidence" value="ECO:0007669"/>
    <property type="project" value="TreeGrafter"/>
</dbReference>
<evidence type="ECO:0000256" key="6">
    <source>
        <dbReference type="ARBA" id="ARBA00022741"/>
    </source>
</evidence>
<dbReference type="EMBL" id="BJUA01000018">
    <property type="protein sequence ID" value="GEK19166.1"/>
    <property type="molecule type" value="Genomic_DNA"/>
</dbReference>
<dbReference type="SUPFAM" id="SSF53613">
    <property type="entry name" value="Ribokinase-like"/>
    <property type="match status" value="1"/>
</dbReference>
<dbReference type="GO" id="GO:0008902">
    <property type="term" value="F:hydroxymethylpyrimidine kinase activity"/>
    <property type="evidence" value="ECO:0007669"/>
    <property type="project" value="UniProtKB-EC"/>
</dbReference>
<evidence type="ECO:0000256" key="1">
    <source>
        <dbReference type="ARBA" id="ARBA00000151"/>
    </source>
</evidence>
<dbReference type="GO" id="GO:0008972">
    <property type="term" value="F:phosphomethylpyrimidine kinase activity"/>
    <property type="evidence" value="ECO:0007669"/>
    <property type="project" value="UniProtKB-EC"/>
</dbReference>
<evidence type="ECO:0000259" key="10">
    <source>
        <dbReference type="Pfam" id="PF03070"/>
    </source>
</evidence>
<dbReference type="GO" id="GO:0009229">
    <property type="term" value="P:thiamine diphosphate biosynthetic process"/>
    <property type="evidence" value="ECO:0007669"/>
    <property type="project" value="UniProtKB-UniPathway"/>
</dbReference>
<dbReference type="Gene3D" id="1.20.910.10">
    <property type="entry name" value="Heme oxygenase-like"/>
    <property type="match status" value="1"/>
</dbReference>
<dbReference type="UniPathway" id="UPA00060">
    <property type="reaction ID" value="UER00138"/>
</dbReference>
<dbReference type="InterPro" id="IPR004305">
    <property type="entry name" value="Thiaminase-2/PQQC"/>
</dbReference>
<dbReference type="Pfam" id="PF03070">
    <property type="entry name" value="TENA_THI-4"/>
    <property type="match status" value="1"/>
</dbReference>
<name>A0A510UXB2_9CELL</name>
<dbReference type="CDD" id="cd19365">
    <property type="entry name" value="TenA_C-like"/>
    <property type="match status" value="1"/>
</dbReference>
<evidence type="ECO:0000256" key="5">
    <source>
        <dbReference type="ARBA" id="ARBA00022679"/>
    </source>
</evidence>
<dbReference type="Pfam" id="PF08543">
    <property type="entry name" value="Phos_pyr_kin"/>
    <property type="match status" value="1"/>
</dbReference>
<dbReference type="Proteomes" id="UP000321386">
    <property type="component" value="Unassembled WGS sequence"/>
</dbReference>
<evidence type="ECO:0000256" key="4">
    <source>
        <dbReference type="ARBA" id="ARBA00004769"/>
    </source>
</evidence>
<keyword evidence="7" id="KW-0418">Kinase</keyword>
<evidence type="ECO:0000256" key="7">
    <source>
        <dbReference type="ARBA" id="ARBA00022777"/>
    </source>
</evidence>
<keyword evidence="9" id="KW-0784">Thiamine biosynthesis</keyword>
<sequence>MSPADVARPRRVRALSIAGTDPTGGAGIAADLKSFAAHGAYGMAAVTAVVAQNTHGVRAVHVPDVELLDAQLDAVSDDVVVDAVKIGMTATAQVAQHVAAWLDRERARGRTPVVVLDPVMVASSGDRLLSRDAESRVRALAVRADLVTPNLPELAVLVDEPVAATWPMALDQARRFADRCGTAVLVKGGHLTGPASPDALVGAAGVVEFAADRVATTSTHGTGCSLSAALAALRPVRADWPTAAREAKAWLTGAIAAGDALLVGSGAGPVDHLHHLPALGRRPFTDEVWDEVAAIRSACDALPFVRALGDGTLPLTAFEDYLHQDALYLADYARVLAHASQAAPSPTAQGFFARGAAACLDVEQRLHEARLARADRRTGGVRSAVTRAYVDHLLATAARGSYAEVVAAVLPCYWLYADVGMRLLARAGDLAGHPYGDWIALYGDPEFAARAAQARALVDDAARGVDETQRRLMAEAFVRSCEHELAFFAQSWPGPGRHDERAAGDEAVAPGRVPVAAT</sequence>
<dbReference type="AlphaFoldDB" id="A0A510UXB2"/>
<keyword evidence="13" id="KW-1185">Reference proteome</keyword>
<dbReference type="GO" id="GO:0005524">
    <property type="term" value="F:ATP binding"/>
    <property type="evidence" value="ECO:0007669"/>
    <property type="project" value="UniProtKB-KW"/>
</dbReference>
<dbReference type="GO" id="GO:0009228">
    <property type="term" value="P:thiamine biosynthetic process"/>
    <property type="evidence" value="ECO:0007669"/>
    <property type="project" value="UniProtKB-KW"/>
</dbReference>
<dbReference type="SUPFAM" id="SSF48613">
    <property type="entry name" value="Heme oxygenase-like"/>
    <property type="match status" value="1"/>
</dbReference>